<dbReference type="AlphaFoldDB" id="A0A4Y2HJC0"/>
<organism evidence="1 2">
    <name type="scientific">Araneus ventricosus</name>
    <name type="common">Orbweaver spider</name>
    <name type="synonym">Epeira ventricosa</name>
    <dbReference type="NCBI Taxonomy" id="182803"/>
    <lineage>
        <taxon>Eukaryota</taxon>
        <taxon>Metazoa</taxon>
        <taxon>Ecdysozoa</taxon>
        <taxon>Arthropoda</taxon>
        <taxon>Chelicerata</taxon>
        <taxon>Arachnida</taxon>
        <taxon>Araneae</taxon>
        <taxon>Araneomorphae</taxon>
        <taxon>Entelegynae</taxon>
        <taxon>Araneoidea</taxon>
        <taxon>Araneidae</taxon>
        <taxon>Araneus</taxon>
    </lineage>
</organism>
<proteinExistence type="predicted"/>
<reference evidence="1 2" key="1">
    <citation type="journal article" date="2019" name="Sci. Rep.">
        <title>Orb-weaving spider Araneus ventricosus genome elucidates the spidroin gene catalogue.</title>
        <authorList>
            <person name="Kono N."/>
            <person name="Nakamura H."/>
            <person name="Ohtoshi R."/>
            <person name="Moran D.A.P."/>
            <person name="Shinohara A."/>
            <person name="Yoshida Y."/>
            <person name="Fujiwara M."/>
            <person name="Mori M."/>
            <person name="Tomita M."/>
            <person name="Arakawa K."/>
        </authorList>
    </citation>
    <scope>NUCLEOTIDE SEQUENCE [LARGE SCALE GENOMIC DNA]</scope>
</reference>
<accession>A0A4Y2HJC0</accession>
<dbReference type="EMBL" id="BGPR01001960">
    <property type="protein sequence ID" value="GBM65123.1"/>
    <property type="molecule type" value="Genomic_DNA"/>
</dbReference>
<keyword evidence="2" id="KW-1185">Reference proteome</keyword>
<dbReference type="Proteomes" id="UP000499080">
    <property type="component" value="Unassembled WGS sequence"/>
</dbReference>
<sequence>MSRICKTKQQITVLSAMDTEEGIDFENMQVFSGDELDFRLNLLDQKNVSQSFIVNRYKNRKEENLHIPMSKHKYEKDILQEDLMVYDSEIQPLQSKCLCF</sequence>
<evidence type="ECO:0000313" key="2">
    <source>
        <dbReference type="Proteomes" id="UP000499080"/>
    </source>
</evidence>
<gene>
    <name evidence="1" type="ORF">AVEN_70842_1</name>
</gene>
<name>A0A4Y2HJC0_ARAVE</name>
<comment type="caution">
    <text evidence="1">The sequence shown here is derived from an EMBL/GenBank/DDBJ whole genome shotgun (WGS) entry which is preliminary data.</text>
</comment>
<protein>
    <submittedName>
        <fullName evidence="1">Uncharacterized protein</fullName>
    </submittedName>
</protein>
<evidence type="ECO:0000313" key="1">
    <source>
        <dbReference type="EMBL" id="GBM65123.1"/>
    </source>
</evidence>